<dbReference type="Pfam" id="PF01590">
    <property type="entry name" value="GAF"/>
    <property type="match status" value="1"/>
</dbReference>
<dbReference type="SUPFAM" id="SSF81606">
    <property type="entry name" value="PP2C-like"/>
    <property type="match status" value="1"/>
</dbReference>
<dbReference type="Gene3D" id="3.30.450.40">
    <property type="match status" value="1"/>
</dbReference>
<reference evidence="3 4" key="1">
    <citation type="submission" date="2020-08" db="EMBL/GenBank/DDBJ databases">
        <title>Sequencing the genomes of 1000 actinobacteria strains.</title>
        <authorList>
            <person name="Klenk H.-P."/>
        </authorList>
    </citation>
    <scope>NUCLEOTIDE SEQUENCE [LARGE SCALE GENOMIC DNA]</scope>
    <source>
        <strain evidence="3 4">DSM 44786</strain>
    </source>
</reference>
<dbReference type="InterPro" id="IPR000014">
    <property type="entry name" value="PAS"/>
</dbReference>
<evidence type="ECO:0000313" key="4">
    <source>
        <dbReference type="Proteomes" id="UP000573327"/>
    </source>
</evidence>
<name>A0A7W7SG56_9ACTN</name>
<dbReference type="CDD" id="cd00130">
    <property type="entry name" value="PAS"/>
    <property type="match status" value="1"/>
</dbReference>
<dbReference type="InterPro" id="IPR003018">
    <property type="entry name" value="GAF"/>
</dbReference>
<dbReference type="InterPro" id="IPR035965">
    <property type="entry name" value="PAS-like_dom_sf"/>
</dbReference>
<dbReference type="Gene3D" id="3.60.40.10">
    <property type="entry name" value="PPM-type phosphatase domain"/>
    <property type="match status" value="1"/>
</dbReference>
<dbReference type="SUPFAM" id="SSF55781">
    <property type="entry name" value="GAF domain-like"/>
    <property type="match status" value="1"/>
</dbReference>
<dbReference type="Gene3D" id="3.30.450.20">
    <property type="entry name" value="PAS domain"/>
    <property type="match status" value="1"/>
</dbReference>
<dbReference type="InterPro" id="IPR001932">
    <property type="entry name" value="PPM-type_phosphatase-like_dom"/>
</dbReference>
<evidence type="ECO:0000313" key="3">
    <source>
        <dbReference type="EMBL" id="MBB4949855.1"/>
    </source>
</evidence>
<comment type="caution">
    <text evidence="3">The sequence shown here is derived from an EMBL/GenBank/DDBJ whole genome shotgun (WGS) entry which is preliminary data.</text>
</comment>
<dbReference type="EMBL" id="JACHJR010000001">
    <property type="protein sequence ID" value="MBB4949855.1"/>
    <property type="molecule type" value="Genomic_DNA"/>
</dbReference>
<dbReference type="PANTHER" id="PTHR43156">
    <property type="entry name" value="STAGE II SPORULATION PROTEIN E-RELATED"/>
    <property type="match status" value="1"/>
</dbReference>
<dbReference type="SMART" id="SM00091">
    <property type="entry name" value="PAS"/>
    <property type="match status" value="1"/>
</dbReference>
<dbReference type="InterPro" id="IPR013656">
    <property type="entry name" value="PAS_4"/>
</dbReference>
<dbReference type="RefSeq" id="WP_184920507.1">
    <property type="nucleotide sequence ID" value="NZ_JACHJR010000001.1"/>
</dbReference>
<protein>
    <submittedName>
        <fullName evidence="3">PAS domain S-box-containing protein</fullName>
    </submittedName>
</protein>
<feature type="domain" description="PAS" evidence="2">
    <location>
        <begin position="10"/>
        <end position="55"/>
    </location>
</feature>
<dbReference type="PANTHER" id="PTHR43156:SF2">
    <property type="entry name" value="STAGE II SPORULATION PROTEIN E"/>
    <property type="match status" value="1"/>
</dbReference>
<dbReference type="PROSITE" id="PS50112">
    <property type="entry name" value="PAS"/>
    <property type="match status" value="1"/>
</dbReference>
<dbReference type="InterPro" id="IPR029016">
    <property type="entry name" value="GAF-like_dom_sf"/>
</dbReference>
<dbReference type="SMART" id="SM00331">
    <property type="entry name" value="PP2C_SIG"/>
    <property type="match status" value="1"/>
</dbReference>
<dbReference type="SUPFAM" id="SSF55785">
    <property type="entry name" value="PYP-like sensor domain (PAS domain)"/>
    <property type="match status" value="1"/>
</dbReference>
<dbReference type="Pfam" id="PF07228">
    <property type="entry name" value="SpoIIE"/>
    <property type="match status" value="1"/>
</dbReference>
<dbReference type="FunFam" id="3.30.450.40:FF:000035">
    <property type="entry name" value="PAS sensor protein"/>
    <property type="match status" value="1"/>
</dbReference>
<keyword evidence="1" id="KW-0378">Hydrolase</keyword>
<organism evidence="3 4">
    <name type="scientific">Kitasatospora gansuensis</name>
    <dbReference type="NCBI Taxonomy" id="258050"/>
    <lineage>
        <taxon>Bacteria</taxon>
        <taxon>Bacillati</taxon>
        <taxon>Actinomycetota</taxon>
        <taxon>Actinomycetes</taxon>
        <taxon>Kitasatosporales</taxon>
        <taxon>Streptomycetaceae</taxon>
        <taxon>Kitasatospora</taxon>
    </lineage>
</organism>
<dbReference type="NCBIfam" id="TIGR00229">
    <property type="entry name" value="sensory_box"/>
    <property type="match status" value="1"/>
</dbReference>
<evidence type="ECO:0000259" key="2">
    <source>
        <dbReference type="PROSITE" id="PS50112"/>
    </source>
</evidence>
<accession>A0A7W7SG56</accession>
<keyword evidence="4" id="KW-1185">Reference proteome</keyword>
<dbReference type="Pfam" id="PF08448">
    <property type="entry name" value="PAS_4"/>
    <property type="match status" value="1"/>
</dbReference>
<dbReference type="SMART" id="SM00065">
    <property type="entry name" value="GAF"/>
    <property type="match status" value="1"/>
</dbReference>
<proteinExistence type="predicted"/>
<gene>
    <name evidence="3" type="ORF">F4556_005390</name>
</gene>
<dbReference type="InterPro" id="IPR036457">
    <property type="entry name" value="PPM-type-like_dom_sf"/>
</dbReference>
<dbReference type="AlphaFoldDB" id="A0A7W7SG56"/>
<dbReference type="GO" id="GO:0016791">
    <property type="term" value="F:phosphatase activity"/>
    <property type="evidence" value="ECO:0007669"/>
    <property type="project" value="TreeGrafter"/>
</dbReference>
<evidence type="ECO:0000256" key="1">
    <source>
        <dbReference type="ARBA" id="ARBA00022801"/>
    </source>
</evidence>
<dbReference type="Proteomes" id="UP000573327">
    <property type="component" value="Unassembled WGS sequence"/>
</dbReference>
<dbReference type="InterPro" id="IPR052016">
    <property type="entry name" value="Bact_Sigma-Reg"/>
</dbReference>
<sequence>MLDDASSRRTQDLLRQLLDGTEAGVVVFDPELCFRYVNPTLARMNGLPAAEHLGRPVSEVLPGLDAREDTLRQILADGIPREITSSGHTLAGSDRQRRYWHAAYHRIEEEGRVVGLVGILVEVTDAHEQQRNLERARARLAVLDQAATVIGTTLDMDTTCQELAAFLAPGLADAATVEVIPHEADPGARPVPPGTLRLRRAGMAATPGLLERVRGFGEPGEYVDYQPGSSIQRCLESGRPMVDNVFTDAELSRSAPNPDRVAAYRASGLHSALVVPLSCRDEPVGTVTLLRADSSPAFDAEDVATAQDLARRAAIALDNARRYTAEHHIALELQQALLAAPGRPHPGLEIATRYLPSGASALVGGDWFDAIALPEGRTLLVIGDVMGHGVQAAVDMSHYSSMLKVIARQQPAPHLILDALDALMTEAAAERPATCLLVLADPVRGECTYASAGHLPPVVIEADGSTRLLMLPTGPPLGVGLGGHTSLTVPCGPGRTLLLYTDGLIERRVEDIDVSLHRLTTLRPVPGMPLTEIVDHVLHSLGTPGAAEDDIAVLAARFRRD</sequence>